<feature type="region of interest" description="Disordered" evidence="1">
    <location>
        <begin position="1"/>
        <end position="192"/>
    </location>
</feature>
<feature type="compositionally biased region" description="Polar residues" evidence="1">
    <location>
        <begin position="154"/>
        <end position="169"/>
    </location>
</feature>
<feature type="compositionally biased region" description="Basic residues" evidence="1">
    <location>
        <begin position="53"/>
        <end position="65"/>
    </location>
</feature>
<dbReference type="AlphaFoldDB" id="A0AAU9P5T5"/>
<dbReference type="EMBL" id="CAKMRJ010005523">
    <property type="protein sequence ID" value="CAH1445352.1"/>
    <property type="molecule type" value="Genomic_DNA"/>
</dbReference>
<protein>
    <submittedName>
        <fullName evidence="2">Uncharacterized protein</fullName>
    </submittedName>
</protein>
<organism evidence="2 3">
    <name type="scientific">Lactuca virosa</name>
    <dbReference type="NCBI Taxonomy" id="75947"/>
    <lineage>
        <taxon>Eukaryota</taxon>
        <taxon>Viridiplantae</taxon>
        <taxon>Streptophyta</taxon>
        <taxon>Embryophyta</taxon>
        <taxon>Tracheophyta</taxon>
        <taxon>Spermatophyta</taxon>
        <taxon>Magnoliopsida</taxon>
        <taxon>eudicotyledons</taxon>
        <taxon>Gunneridae</taxon>
        <taxon>Pentapetalae</taxon>
        <taxon>asterids</taxon>
        <taxon>campanulids</taxon>
        <taxon>Asterales</taxon>
        <taxon>Asteraceae</taxon>
        <taxon>Cichorioideae</taxon>
        <taxon>Cichorieae</taxon>
        <taxon>Lactucinae</taxon>
        <taxon>Lactuca</taxon>
    </lineage>
</organism>
<gene>
    <name evidence="2" type="ORF">LVIROSA_LOCUS31117</name>
</gene>
<evidence type="ECO:0000313" key="2">
    <source>
        <dbReference type="EMBL" id="CAH1445352.1"/>
    </source>
</evidence>
<keyword evidence="3" id="KW-1185">Reference proteome</keyword>
<evidence type="ECO:0000256" key="1">
    <source>
        <dbReference type="SAM" id="MobiDB-lite"/>
    </source>
</evidence>
<reference evidence="2 3" key="1">
    <citation type="submission" date="2022-01" db="EMBL/GenBank/DDBJ databases">
        <authorList>
            <person name="Xiong W."/>
            <person name="Schranz E."/>
        </authorList>
    </citation>
    <scope>NUCLEOTIDE SEQUENCE [LARGE SCALE GENOMIC DNA]</scope>
</reference>
<sequence length="270" mass="29815">MQAVIHVADKPKKGGNGSKKGEKKTAAKEGPSGATKPSPKNRKALAASSTSVLKRRKQPARKRKTPTPSTSEGSDSETESDVRIEQNQPVRNEEEEAIRNEEEEPVRNEEEEHVRNEEATTNQEPPVCNEEETTNPEVNQSVNDFVPSPPPSPKTSVFTSHVSSPISSIRNDDPDRIFRDDGDDDDLGGFTYSPFQIRTESEDEATVSKGQLKAIHKKLDQLLLASKASSSDVYSKATVESLFERITKEHAENVAKMNVVVSELHNNLEQ</sequence>
<name>A0AAU9P5T5_9ASTR</name>
<dbReference type="Proteomes" id="UP001157418">
    <property type="component" value="Unassembled WGS sequence"/>
</dbReference>
<feature type="compositionally biased region" description="Basic and acidic residues" evidence="1">
    <location>
        <begin position="97"/>
        <end position="118"/>
    </location>
</feature>
<evidence type="ECO:0000313" key="3">
    <source>
        <dbReference type="Proteomes" id="UP001157418"/>
    </source>
</evidence>
<proteinExistence type="predicted"/>
<accession>A0AAU9P5T5</accession>
<comment type="caution">
    <text evidence="2">The sequence shown here is derived from an EMBL/GenBank/DDBJ whole genome shotgun (WGS) entry which is preliminary data.</text>
</comment>
<feature type="compositionally biased region" description="Basic and acidic residues" evidence="1">
    <location>
        <begin position="170"/>
        <end position="180"/>
    </location>
</feature>